<name>A0ABW9MCU1_9FIRM</name>
<gene>
    <name evidence="2" type="ORF">ACCQ41_06670</name>
</gene>
<evidence type="ECO:0000313" key="3">
    <source>
        <dbReference type="Proteomes" id="UP001637996"/>
    </source>
</evidence>
<proteinExistence type="predicted"/>
<sequence>MKKPIDRFSGKNADEIYEKENLLDENNLEKDDKLAMFLAAIRVFLPGLLLVIGPLLLLAILL</sequence>
<evidence type="ECO:0000256" key="1">
    <source>
        <dbReference type="SAM" id="Phobius"/>
    </source>
</evidence>
<keyword evidence="3" id="KW-1185">Reference proteome</keyword>
<feature type="transmembrane region" description="Helical" evidence="1">
    <location>
        <begin position="34"/>
        <end position="61"/>
    </location>
</feature>
<protein>
    <submittedName>
        <fullName evidence="2">Uncharacterized protein</fullName>
    </submittedName>
</protein>
<dbReference type="Proteomes" id="UP001637996">
    <property type="component" value="Unassembled WGS sequence"/>
</dbReference>
<dbReference type="RefSeq" id="WP_410031594.1">
    <property type="nucleotide sequence ID" value="NZ_JBGMEI010000009.1"/>
</dbReference>
<keyword evidence="1" id="KW-0472">Membrane</keyword>
<organism evidence="2 3">
    <name type="scientific">Anaerococcus martiniensis</name>
    <dbReference type="NCBI Taxonomy" id="3115615"/>
    <lineage>
        <taxon>Bacteria</taxon>
        <taxon>Bacillati</taxon>
        <taxon>Bacillota</taxon>
        <taxon>Tissierellia</taxon>
        <taxon>Tissierellales</taxon>
        <taxon>Peptoniphilaceae</taxon>
        <taxon>Anaerococcus</taxon>
    </lineage>
</organism>
<keyword evidence="1" id="KW-1133">Transmembrane helix</keyword>
<comment type="caution">
    <text evidence="2">The sequence shown here is derived from an EMBL/GenBank/DDBJ whole genome shotgun (WGS) entry which is preliminary data.</text>
</comment>
<reference evidence="2 3" key="1">
    <citation type="journal article" date="2025" name="Anaerobe">
        <title>Description of Anaerococcus kampingiae sp. nov., Anaerococcus groningensis sp. nov., Anaerococcus martiniensis sp. nov., and Anaerococcus cruorum sp. nov., isolated from human clinical specimens.</title>
        <authorList>
            <person name="Boiten K.E."/>
            <person name="Meijer J."/>
            <person name="van Wezel E.M."/>
            <person name="Veloo A.C.M."/>
        </authorList>
    </citation>
    <scope>NUCLEOTIDE SEQUENCE [LARGE SCALE GENOMIC DNA]</scope>
    <source>
        <strain evidence="2 3">ENR0831</strain>
    </source>
</reference>
<dbReference type="EMBL" id="JBGMEI010000009">
    <property type="protein sequence ID" value="MFO3665925.1"/>
    <property type="molecule type" value="Genomic_DNA"/>
</dbReference>
<accession>A0ABW9MCU1</accession>
<evidence type="ECO:0000313" key="2">
    <source>
        <dbReference type="EMBL" id="MFO3665925.1"/>
    </source>
</evidence>
<keyword evidence="1" id="KW-0812">Transmembrane</keyword>